<dbReference type="PANTHER" id="PTHR23264">
    <property type="entry name" value="NUCLEOTIDE-BINDING PROTEIN NBP35 YEAST -RELATED"/>
    <property type="match status" value="1"/>
</dbReference>
<dbReference type="InterPro" id="IPR000808">
    <property type="entry name" value="Mrp-like_CS"/>
</dbReference>
<dbReference type="Gene3D" id="3.40.50.300">
    <property type="entry name" value="P-loop containing nucleotide triphosphate hydrolases"/>
    <property type="match status" value="1"/>
</dbReference>
<dbReference type="NCBIfam" id="NF041136">
    <property type="entry name" value="MrpORP"/>
    <property type="match status" value="1"/>
</dbReference>
<keyword evidence="5 6" id="KW-0411">Iron-sulfur</keyword>
<keyword evidence="2 6" id="KW-0547">Nucleotide-binding</keyword>
<protein>
    <recommendedName>
        <fullName evidence="6">Iron-sulfur cluster carrier protein</fullName>
    </recommendedName>
</protein>
<dbReference type="SUPFAM" id="SSF52540">
    <property type="entry name" value="P-loop containing nucleoside triphosphate hydrolases"/>
    <property type="match status" value="1"/>
</dbReference>
<comment type="function">
    <text evidence="6">Binds and transfers iron-sulfur (Fe-S) clusters to target apoproteins. Can hydrolyze ATP.</text>
</comment>
<evidence type="ECO:0000256" key="4">
    <source>
        <dbReference type="ARBA" id="ARBA00023004"/>
    </source>
</evidence>
<dbReference type="FunFam" id="3.40.50.300:FF:001119">
    <property type="entry name" value="Iron-sulfur cluster carrier protein"/>
    <property type="match status" value="1"/>
</dbReference>
<comment type="caution">
    <text evidence="8">The sequence shown here is derived from an EMBL/GenBank/DDBJ whole genome shotgun (WGS) entry which is preliminary data.</text>
</comment>
<feature type="domain" description="Dinitrogenase iron-molybdenum cofactor biosynthesis" evidence="7">
    <location>
        <begin position="315"/>
        <end position="404"/>
    </location>
</feature>
<gene>
    <name evidence="8" type="ORF">GGQ74_000189</name>
</gene>
<dbReference type="CDD" id="cd02037">
    <property type="entry name" value="Mrp_NBP35"/>
    <property type="match status" value="1"/>
</dbReference>
<evidence type="ECO:0000256" key="5">
    <source>
        <dbReference type="ARBA" id="ARBA00023014"/>
    </source>
</evidence>
<dbReference type="InterPro" id="IPR003731">
    <property type="entry name" value="Di-Nase_FeMo-co_biosynth"/>
</dbReference>
<dbReference type="GO" id="GO:0016226">
    <property type="term" value="P:iron-sulfur cluster assembly"/>
    <property type="evidence" value="ECO:0007669"/>
    <property type="project" value="InterPro"/>
</dbReference>
<name>A0A846QPB5_9BACT</name>
<comment type="subunit">
    <text evidence="6">Homodimer.</text>
</comment>
<dbReference type="Pfam" id="PF02579">
    <property type="entry name" value="Nitro_FeMo-Co"/>
    <property type="match status" value="1"/>
</dbReference>
<dbReference type="SUPFAM" id="SSF53146">
    <property type="entry name" value="Nitrogenase accessory factor-like"/>
    <property type="match status" value="1"/>
</dbReference>
<dbReference type="GO" id="GO:0140663">
    <property type="term" value="F:ATP-dependent FeS chaperone activity"/>
    <property type="evidence" value="ECO:0007669"/>
    <property type="project" value="InterPro"/>
</dbReference>
<dbReference type="InterPro" id="IPR036105">
    <property type="entry name" value="DiNase_FeMo-co_biosyn_sf"/>
</dbReference>
<proteinExistence type="inferred from homology"/>
<dbReference type="RefSeq" id="WP_167939679.1">
    <property type="nucleotide sequence ID" value="NZ_JAATJA010000001.1"/>
</dbReference>
<dbReference type="PROSITE" id="PS01215">
    <property type="entry name" value="MRP"/>
    <property type="match status" value="1"/>
</dbReference>
<evidence type="ECO:0000256" key="6">
    <source>
        <dbReference type="HAMAP-Rule" id="MF_02040"/>
    </source>
</evidence>
<evidence type="ECO:0000313" key="8">
    <source>
        <dbReference type="EMBL" id="NJB66549.1"/>
    </source>
</evidence>
<dbReference type="InterPro" id="IPR033756">
    <property type="entry name" value="YlxH/NBP35"/>
</dbReference>
<dbReference type="GO" id="GO:0051536">
    <property type="term" value="F:iron-sulfur cluster binding"/>
    <property type="evidence" value="ECO:0007669"/>
    <property type="project" value="UniProtKB-UniRule"/>
</dbReference>
<sequence length="417" mass="43851">MSECGSCSGGNCSGGSCQENPQDLKIKKALGKIKHKIVVMSGKGGVGKSTVATNIAVALSMAGMKVGLLDVDVHGPSVPRLLSLQDEKPHMERDCMEPIAWSRNLGVMSLGFLLPSKEDAVIWRGPVKIGLIRQFISDVTWGDLDFLIIDCPPGTGDEPLSALQELGPDAKAVIVTTPQGVAIDDVRRSVTFCNQVGNEIFGIIENMSGFVCSKCGSVENVFGVGGGEKLAQETGVRFLGRIPMHADVARSGEEGFPIMKLGDHSPAGEALNHIIKPLLDLAGRLQEQQDTSKPVDGALSGDNGTTRVAVPVAAGQLCQHFGHCEKFALLDVDNATRTITKGELLTPPPHEPGVLPRWLAEKGAKLIIAGGMGARAQSLFTESGIKVVVGAQGGDPETIVNAYLAGQLTVGQNICDH</sequence>
<dbReference type="Gene3D" id="3.30.420.130">
    <property type="entry name" value="Dinitrogenase iron-molybdenum cofactor biosynthesis domain"/>
    <property type="match status" value="1"/>
</dbReference>
<keyword evidence="9" id="KW-1185">Reference proteome</keyword>
<evidence type="ECO:0000256" key="3">
    <source>
        <dbReference type="ARBA" id="ARBA00022840"/>
    </source>
</evidence>
<keyword evidence="1 6" id="KW-0479">Metal-binding</keyword>
<evidence type="ECO:0000259" key="7">
    <source>
        <dbReference type="Pfam" id="PF02579"/>
    </source>
</evidence>
<evidence type="ECO:0000256" key="1">
    <source>
        <dbReference type="ARBA" id="ARBA00022723"/>
    </source>
</evidence>
<keyword evidence="3 6" id="KW-0067">ATP-binding</keyword>
<dbReference type="GO" id="GO:0005829">
    <property type="term" value="C:cytosol"/>
    <property type="evidence" value="ECO:0007669"/>
    <property type="project" value="TreeGrafter"/>
</dbReference>
<dbReference type="InterPro" id="IPR019591">
    <property type="entry name" value="Mrp/NBP35_ATP-bd"/>
</dbReference>
<reference evidence="8 9" key="1">
    <citation type="submission" date="2020-03" db="EMBL/GenBank/DDBJ databases">
        <title>Genomic Encyclopedia of Type Strains, Phase IV (KMG-IV): sequencing the most valuable type-strain genomes for metagenomic binning, comparative biology and taxonomic classification.</title>
        <authorList>
            <person name="Goeker M."/>
        </authorList>
    </citation>
    <scope>NUCLEOTIDE SEQUENCE [LARGE SCALE GENOMIC DNA]</scope>
    <source>
        <strain evidence="8 9">DSM 24233</strain>
    </source>
</reference>
<keyword evidence="6" id="KW-0378">Hydrolase</keyword>
<evidence type="ECO:0000313" key="9">
    <source>
        <dbReference type="Proteomes" id="UP000580856"/>
    </source>
</evidence>
<dbReference type="AlphaFoldDB" id="A0A846QPB5"/>
<dbReference type="Proteomes" id="UP000580856">
    <property type="component" value="Unassembled WGS sequence"/>
</dbReference>
<evidence type="ECO:0000256" key="2">
    <source>
        <dbReference type="ARBA" id="ARBA00022741"/>
    </source>
</evidence>
<keyword evidence="4 6" id="KW-0408">Iron</keyword>
<dbReference type="GO" id="GO:0016887">
    <property type="term" value="F:ATP hydrolysis activity"/>
    <property type="evidence" value="ECO:0007669"/>
    <property type="project" value="UniProtKB-UniRule"/>
</dbReference>
<comment type="similarity">
    <text evidence="6">Belongs to the Mrp/NBP35 ATP-binding proteins family.</text>
</comment>
<dbReference type="InterPro" id="IPR027417">
    <property type="entry name" value="P-loop_NTPase"/>
</dbReference>
<dbReference type="GO" id="GO:0046872">
    <property type="term" value="F:metal ion binding"/>
    <property type="evidence" value="ECO:0007669"/>
    <property type="project" value="UniProtKB-KW"/>
</dbReference>
<dbReference type="EMBL" id="JAATJA010000001">
    <property type="protein sequence ID" value="NJB66549.1"/>
    <property type="molecule type" value="Genomic_DNA"/>
</dbReference>
<accession>A0A846QPB5</accession>
<dbReference type="InterPro" id="IPR033913">
    <property type="entry name" value="MTH1175_dom"/>
</dbReference>
<dbReference type="GO" id="GO:0005524">
    <property type="term" value="F:ATP binding"/>
    <property type="evidence" value="ECO:0007669"/>
    <property type="project" value="UniProtKB-UniRule"/>
</dbReference>
<organism evidence="8 9">
    <name type="scientific">Desulfobaculum xiamenense</name>
    <dbReference type="NCBI Taxonomy" id="995050"/>
    <lineage>
        <taxon>Bacteria</taxon>
        <taxon>Pseudomonadati</taxon>
        <taxon>Thermodesulfobacteriota</taxon>
        <taxon>Desulfovibrionia</taxon>
        <taxon>Desulfovibrionales</taxon>
        <taxon>Desulfovibrionaceae</taxon>
        <taxon>Desulfobaculum</taxon>
    </lineage>
</organism>
<dbReference type="HAMAP" id="MF_02040">
    <property type="entry name" value="Mrp_NBP35"/>
    <property type="match status" value="1"/>
</dbReference>
<dbReference type="Pfam" id="PF10609">
    <property type="entry name" value="ParA"/>
    <property type="match status" value="1"/>
</dbReference>
<dbReference type="PANTHER" id="PTHR23264:SF19">
    <property type="entry name" value="CYTOSOLIC FE-S CLUSTER ASSEMBLY FACTOR NUBP2"/>
    <property type="match status" value="1"/>
</dbReference>
<feature type="binding site" evidence="6">
    <location>
        <begin position="42"/>
        <end position="49"/>
    </location>
    <ligand>
        <name>ATP</name>
        <dbReference type="ChEBI" id="CHEBI:30616"/>
    </ligand>
</feature>
<dbReference type="CDD" id="cd00851">
    <property type="entry name" value="MTH1175"/>
    <property type="match status" value="1"/>
</dbReference>